<reference evidence="2 3" key="1">
    <citation type="submission" date="2020-08" db="EMBL/GenBank/DDBJ databases">
        <title>Sequencing the genomes of 1000 actinobacteria strains.</title>
        <authorList>
            <person name="Klenk H.-P."/>
        </authorList>
    </citation>
    <scope>NUCLEOTIDE SEQUENCE [LARGE SCALE GENOMIC DNA]</scope>
    <source>
        <strain evidence="2 3">DSM 40084</strain>
    </source>
</reference>
<keyword evidence="1" id="KW-0472">Membrane</keyword>
<keyword evidence="1" id="KW-1133">Transmembrane helix</keyword>
<protein>
    <submittedName>
        <fullName evidence="2">Uncharacterized protein</fullName>
    </submittedName>
</protein>
<evidence type="ECO:0000256" key="1">
    <source>
        <dbReference type="SAM" id="Phobius"/>
    </source>
</evidence>
<keyword evidence="3" id="KW-1185">Reference proteome</keyword>
<comment type="caution">
    <text evidence="2">The sequence shown here is derived from an EMBL/GenBank/DDBJ whole genome shotgun (WGS) entry which is preliminary data.</text>
</comment>
<evidence type="ECO:0000313" key="3">
    <source>
        <dbReference type="Proteomes" id="UP000590647"/>
    </source>
</evidence>
<evidence type="ECO:0000313" key="2">
    <source>
        <dbReference type="EMBL" id="MBB5800010.1"/>
    </source>
</evidence>
<gene>
    <name evidence="2" type="ORF">HDA41_007974</name>
</gene>
<proteinExistence type="predicted"/>
<dbReference type="Proteomes" id="UP000590647">
    <property type="component" value="Unassembled WGS sequence"/>
</dbReference>
<feature type="transmembrane region" description="Helical" evidence="1">
    <location>
        <begin position="12"/>
        <end position="31"/>
    </location>
</feature>
<accession>A0A7W9HD37</accession>
<dbReference type="AlphaFoldDB" id="A0A7W9HD37"/>
<name>A0A7W9HD37_9ACTN</name>
<keyword evidence="1" id="KW-0812">Transmembrane</keyword>
<dbReference type="EMBL" id="JACHNE010000001">
    <property type="protein sequence ID" value="MBB5800010.1"/>
    <property type="molecule type" value="Genomic_DNA"/>
</dbReference>
<sequence length="37" mass="3841">MPGGEPDEVIVYLPTLVAAFASLLATSRSLSRLAHAS</sequence>
<organism evidence="2 3">
    <name type="scientific">Streptomyces caelestis</name>
    <dbReference type="NCBI Taxonomy" id="36816"/>
    <lineage>
        <taxon>Bacteria</taxon>
        <taxon>Bacillati</taxon>
        <taxon>Actinomycetota</taxon>
        <taxon>Actinomycetes</taxon>
        <taxon>Kitasatosporales</taxon>
        <taxon>Streptomycetaceae</taxon>
        <taxon>Streptomyces</taxon>
    </lineage>
</organism>